<dbReference type="Proteomes" id="UP000095230">
    <property type="component" value="Unassembled WGS sequence"/>
</dbReference>
<comment type="caution">
    <text evidence="1">The sequence shown here is derived from an EMBL/GenBank/DDBJ whole genome shotgun (WGS) entry which is preliminary data.</text>
</comment>
<accession>A0A1E5IUR8</accession>
<name>A0A1E5IUR8_SHECO</name>
<dbReference type="EMBL" id="MCBT01000024">
    <property type="protein sequence ID" value="OEG74187.1"/>
    <property type="molecule type" value="Genomic_DNA"/>
</dbReference>
<evidence type="ECO:0000313" key="2">
    <source>
        <dbReference type="Proteomes" id="UP000095230"/>
    </source>
</evidence>
<organism evidence="1 2">
    <name type="scientific">Shewanella colwelliana</name>
    <name type="common">Alteromonas colwelliana</name>
    <dbReference type="NCBI Taxonomy" id="23"/>
    <lineage>
        <taxon>Bacteria</taxon>
        <taxon>Pseudomonadati</taxon>
        <taxon>Pseudomonadota</taxon>
        <taxon>Gammaproteobacteria</taxon>
        <taxon>Alteromonadales</taxon>
        <taxon>Shewanellaceae</taxon>
        <taxon>Shewanella</taxon>
    </lineage>
</organism>
<evidence type="ECO:0000313" key="1">
    <source>
        <dbReference type="EMBL" id="OEG74187.1"/>
    </source>
</evidence>
<gene>
    <name evidence="1" type="ORF">BEL05_00885</name>
</gene>
<dbReference type="STRING" id="23.BEL05_00885"/>
<sequence>MRVSLALTLAVINRLRHADVQILLLHGELGNSHMLANKRQGLSNWLLDRDIVVSHLTNMEVGNAEKCREHFLA</sequence>
<protein>
    <submittedName>
        <fullName evidence="1">Uncharacterized protein</fullName>
    </submittedName>
</protein>
<proteinExistence type="predicted"/>
<dbReference type="AlphaFoldDB" id="A0A1E5IUR8"/>
<reference evidence="1 2" key="1">
    <citation type="submission" date="2016-07" db="EMBL/GenBank/DDBJ databases">
        <title>Whole-genome of two Shewanella species isolated from a digestive organ of sea cucumber Apostichopus japonicus Selenka 1867.</title>
        <authorList>
            <person name="Hong H.-H."/>
            <person name="Choi H."/>
            <person name="Cheon S."/>
            <person name="Oh J.-S."/>
            <person name="Lee H.-G."/>
            <person name="Park C."/>
        </authorList>
    </citation>
    <scope>NUCLEOTIDE SEQUENCE [LARGE SCALE GENOMIC DNA]</scope>
    <source>
        <strain evidence="1 2">CSB03KR</strain>
    </source>
</reference>